<evidence type="ECO:0000313" key="1">
    <source>
        <dbReference type="EMBL" id="GBO39655.1"/>
    </source>
</evidence>
<name>A0A4Y2WQ77_ARAVE</name>
<reference evidence="1 2" key="1">
    <citation type="journal article" date="2019" name="Sci. Rep.">
        <title>Orb-weaving spider Araneus ventricosus genome elucidates the spidroin gene catalogue.</title>
        <authorList>
            <person name="Kono N."/>
            <person name="Nakamura H."/>
            <person name="Ohtoshi R."/>
            <person name="Moran D.A.P."/>
            <person name="Shinohara A."/>
            <person name="Yoshida Y."/>
            <person name="Fujiwara M."/>
            <person name="Mori M."/>
            <person name="Tomita M."/>
            <person name="Arakawa K."/>
        </authorList>
    </citation>
    <scope>NUCLEOTIDE SEQUENCE [LARGE SCALE GENOMIC DNA]</scope>
</reference>
<comment type="caution">
    <text evidence="1">The sequence shown here is derived from an EMBL/GenBank/DDBJ whole genome shotgun (WGS) entry which is preliminary data.</text>
</comment>
<evidence type="ECO:0000313" key="2">
    <source>
        <dbReference type="Proteomes" id="UP000499080"/>
    </source>
</evidence>
<dbReference type="Proteomes" id="UP000499080">
    <property type="component" value="Unassembled WGS sequence"/>
</dbReference>
<organism evidence="1 2">
    <name type="scientific">Araneus ventricosus</name>
    <name type="common">Orbweaver spider</name>
    <name type="synonym">Epeira ventricosa</name>
    <dbReference type="NCBI Taxonomy" id="182803"/>
    <lineage>
        <taxon>Eukaryota</taxon>
        <taxon>Metazoa</taxon>
        <taxon>Ecdysozoa</taxon>
        <taxon>Arthropoda</taxon>
        <taxon>Chelicerata</taxon>
        <taxon>Arachnida</taxon>
        <taxon>Araneae</taxon>
        <taxon>Araneomorphae</taxon>
        <taxon>Entelegynae</taxon>
        <taxon>Araneoidea</taxon>
        <taxon>Araneidae</taxon>
        <taxon>Araneus</taxon>
    </lineage>
</organism>
<dbReference type="AlphaFoldDB" id="A0A4Y2WQ77"/>
<accession>A0A4Y2WQ77</accession>
<keyword evidence="2" id="KW-1185">Reference proteome</keyword>
<dbReference type="EMBL" id="BGPR01064730">
    <property type="protein sequence ID" value="GBO39655.1"/>
    <property type="molecule type" value="Genomic_DNA"/>
</dbReference>
<gene>
    <name evidence="1" type="ORF">AVEN_141203_1</name>
</gene>
<sequence length="112" mass="12518">MTNLWQACCKLKLLSGYPPPDIGNSFCLVVRIFVSEPKGLRFCPAAKVVTRGQRTRYNNLQSHYPESNFSLQQTCTASLQAFCKFVTTSVKQACIANSLQIIAKTEYEHNPG</sequence>
<proteinExistence type="predicted"/>
<protein>
    <submittedName>
        <fullName evidence="1">Uncharacterized protein</fullName>
    </submittedName>
</protein>